<dbReference type="OrthoDB" id="6637560at2"/>
<dbReference type="EMBL" id="LIRB01000102">
    <property type="protein sequence ID" value="KWX80330.1"/>
    <property type="molecule type" value="Genomic_DNA"/>
</dbReference>
<accession>A0A132U9Y0</accession>
<organism evidence="1 2">
    <name type="scientific">Paenibacillus riograndensis</name>
    <dbReference type="NCBI Taxonomy" id="483937"/>
    <lineage>
        <taxon>Bacteria</taxon>
        <taxon>Bacillati</taxon>
        <taxon>Bacillota</taxon>
        <taxon>Bacilli</taxon>
        <taxon>Bacillales</taxon>
        <taxon>Paenibacillaceae</taxon>
        <taxon>Paenibacillus</taxon>
        <taxon>Paenibacillus sonchi group</taxon>
    </lineage>
</organism>
<protein>
    <submittedName>
        <fullName evidence="1">Uncharacterized protein</fullName>
    </submittedName>
</protein>
<reference evidence="1 2" key="1">
    <citation type="submission" date="2015-08" db="EMBL/GenBank/DDBJ databases">
        <title>Genomes of Paenibacillus riograndensis.</title>
        <authorList>
            <person name="Sant'Anna F.H."/>
            <person name="Souza R."/>
            <person name="Ambrosini A."/>
            <person name="Bach E."/>
            <person name="Fernandes G."/>
            <person name="Balsanelli E."/>
            <person name="Baura V.A."/>
            <person name="Pedrosa F.O."/>
            <person name="Souza E.M."/>
            <person name="Passaglia L."/>
        </authorList>
    </citation>
    <scope>NUCLEOTIDE SEQUENCE [LARGE SCALE GENOMIC DNA]</scope>
    <source>
        <strain evidence="1 2">CAS34</strain>
    </source>
</reference>
<dbReference type="AlphaFoldDB" id="A0A132U9Y0"/>
<evidence type="ECO:0000313" key="1">
    <source>
        <dbReference type="EMBL" id="KWX80330.1"/>
    </source>
</evidence>
<dbReference type="Proteomes" id="UP000070475">
    <property type="component" value="Unassembled WGS sequence"/>
</dbReference>
<evidence type="ECO:0000313" key="2">
    <source>
        <dbReference type="Proteomes" id="UP000070475"/>
    </source>
</evidence>
<keyword evidence="2" id="KW-1185">Reference proteome</keyword>
<sequence>MSILRYSYPTMLKRSKSLSYRQQVTSMTTVLMNFLVEQKLIVIKPFHENGSLKDDLVLRSSDLTDLGNEFFKEVFPKWSAYIDRGGEIQKTTMLLKGLNKLQM</sequence>
<proteinExistence type="predicted"/>
<gene>
    <name evidence="1" type="ORF">AMQ84_04050</name>
</gene>
<name>A0A132U9Y0_9BACL</name>
<comment type="caution">
    <text evidence="1">The sequence shown here is derived from an EMBL/GenBank/DDBJ whole genome shotgun (WGS) entry which is preliminary data.</text>
</comment>
<dbReference type="PATRIC" id="fig|483937.3.peg.5003"/>